<dbReference type="GO" id="GO:0005634">
    <property type="term" value="C:nucleus"/>
    <property type="evidence" value="ECO:0007669"/>
    <property type="project" value="UniProtKB-SubCell"/>
</dbReference>
<feature type="domain" description="HTH myb-type" evidence="8">
    <location>
        <begin position="655"/>
        <end position="701"/>
    </location>
</feature>
<dbReference type="PROSITE" id="PS50090">
    <property type="entry name" value="MYB_LIKE"/>
    <property type="match status" value="5"/>
</dbReference>
<feature type="compositionally biased region" description="Basic residues" evidence="6">
    <location>
        <begin position="825"/>
        <end position="842"/>
    </location>
</feature>
<dbReference type="Proteomes" id="UP000249390">
    <property type="component" value="Unassembled WGS sequence"/>
</dbReference>
<feature type="domain" description="Myb-like" evidence="7">
    <location>
        <begin position="595"/>
        <end position="646"/>
    </location>
</feature>
<proteinExistence type="predicted"/>
<evidence type="ECO:0000256" key="4">
    <source>
        <dbReference type="ARBA" id="ARBA00023163"/>
    </source>
</evidence>
<evidence type="ECO:0000256" key="5">
    <source>
        <dbReference type="ARBA" id="ARBA00023242"/>
    </source>
</evidence>
<dbReference type="GO" id="GO:0010597">
    <property type="term" value="P:green leaf volatile biosynthetic process"/>
    <property type="evidence" value="ECO:0007669"/>
    <property type="project" value="UniProtKB-ARBA"/>
</dbReference>
<feature type="compositionally biased region" description="Polar residues" evidence="6">
    <location>
        <begin position="767"/>
        <end position="784"/>
    </location>
</feature>
<feature type="compositionally biased region" description="Low complexity" evidence="6">
    <location>
        <begin position="1071"/>
        <end position="1083"/>
    </location>
</feature>
<dbReference type="PROSITE" id="PS51294">
    <property type="entry name" value="HTH_MYB"/>
    <property type="match status" value="3"/>
</dbReference>
<dbReference type="Gene3D" id="1.10.10.60">
    <property type="entry name" value="Homeodomain-like"/>
    <property type="match status" value="5"/>
</dbReference>
<dbReference type="InterPro" id="IPR001005">
    <property type="entry name" value="SANT/Myb"/>
</dbReference>
<evidence type="ECO:0000256" key="3">
    <source>
        <dbReference type="ARBA" id="ARBA00023125"/>
    </source>
</evidence>
<dbReference type="AlphaFoldDB" id="A0A328DLA5"/>
<feature type="region of interest" description="Disordered" evidence="6">
    <location>
        <begin position="882"/>
        <end position="974"/>
    </location>
</feature>
<dbReference type="EMBL" id="NQVE01000140">
    <property type="protein sequence ID" value="RAL45089.1"/>
    <property type="molecule type" value="Genomic_DNA"/>
</dbReference>
<gene>
    <name evidence="9" type="ORF">DM860_015495</name>
</gene>
<evidence type="ECO:0000313" key="9">
    <source>
        <dbReference type="EMBL" id="RAL45089.1"/>
    </source>
</evidence>
<feature type="domain" description="HTH myb-type" evidence="8">
    <location>
        <begin position="601"/>
        <end position="650"/>
    </location>
</feature>
<feature type="domain" description="Myb-like" evidence="7">
    <location>
        <begin position="542"/>
        <end position="593"/>
    </location>
</feature>
<evidence type="ECO:0000313" key="10">
    <source>
        <dbReference type="Proteomes" id="UP000249390"/>
    </source>
</evidence>
<feature type="compositionally biased region" description="Basic and acidic residues" evidence="6">
    <location>
        <begin position="1"/>
        <end position="28"/>
    </location>
</feature>
<keyword evidence="2" id="KW-0805">Transcription regulation</keyword>
<protein>
    <submittedName>
        <fullName evidence="9">Uncharacterized protein</fullName>
    </submittedName>
</protein>
<organism evidence="9 10">
    <name type="scientific">Cuscuta australis</name>
    <dbReference type="NCBI Taxonomy" id="267555"/>
    <lineage>
        <taxon>Eukaryota</taxon>
        <taxon>Viridiplantae</taxon>
        <taxon>Streptophyta</taxon>
        <taxon>Embryophyta</taxon>
        <taxon>Tracheophyta</taxon>
        <taxon>Spermatophyta</taxon>
        <taxon>Magnoliopsida</taxon>
        <taxon>eudicotyledons</taxon>
        <taxon>Gunneridae</taxon>
        <taxon>Pentapetalae</taxon>
        <taxon>asterids</taxon>
        <taxon>lamiids</taxon>
        <taxon>Solanales</taxon>
        <taxon>Convolvulaceae</taxon>
        <taxon>Cuscuteae</taxon>
        <taxon>Cuscuta</taxon>
        <taxon>Cuscuta subgen. Grammica</taxon>
        <taxon>Cuscuta sect. Cleistogrammica</taxon>
    </lineage>
</organism>
<dbReference type="GO" id="GO:0001006">
    <property type="term" value="F:RNA polymerase III type 3 promoter sequence-specific DNA binding"/>
    <property type="evidence" value="ECO:0007669"/>
    <property type="project" value="TreeGrafter"/>
</dbReference>
<dbReference type="PANTHER" id="PTHR46621:SF1">
    <property type="entry name" value="SNRNA-ACTIVATING PROTEIN COMPLEX SUBUNIT 4"/>
    <property type="match status" value="1"/>
</dbReference>
<name>A0A328DLA5_9ASTE</name>
<dbReference type="InterPro" id="IPR051575">
    <property type="entry name" value="Myb-like_DNA-bd"/>
</dbReference>
<feature type="compositionally biased region" description="Basic residues" evidence="6">
    <location>
        <begin position="785"/>
        <end position="795"/>
    </location>
</feature>
<dbReference type="PANTHER" id="PTHR46621">
    <property type="entry name" value="SNRNA-ACTIVATING PROTEIN COMPLEX SUBUNIT 4"/>
    <property type="match status" value="1"/>
</dbReference>
<feature type="domain" description="HTH myb-type" evidence="8">
    <location>
        <begin position="542"/>
        <end position="597"/>
    </location>
</feature>
<accession>A0A328DLA5</accession>
<feature type="compositionally biased region" description="Low complexity" evidence="6">
    <location>
        <begin position="95"/>
        <end position="116"/>
    </location>
</feature>
<dbReference type="SUPFAM" id="SSF46689">
    <property type="entry name" value="Homeodomain-like"/>
    <property type="match status" value="3"/>
</dbReference>
<dbReference type="GO" id="GO:0042796">
    <property type="term" value="P:snRNA transcription by RNA polymerase III"/>
    <property type="evidence" value="ECO:0007669"/>
    <property type="project" value="TreeGrafter"/>
</dbReference>
<feature type="region of interest" description="Disordered" evidence="6">
    <location>
        <begin position="1"/>
        <end position="41"/>
    </location>
</feature>
<feature type="domain" description="Myb-like" evidence="7">
    <location>
        <begin position="647"/>
        <end position="697"/>
    </location>
</feature>
<dbReference type="InterPro" id="IPR009057">
    <property type="entry name" value="Homeodomain-like_sf"/>
</dbReference>
<dbReference type="CDD" id="cd00167">
    <property type="entry name" value="SANT"/>
    <property type="match status" value="4"/>
</dbReference>
<evidence type="ECO:0000256" key="1">
    <source>
        <dbReference type="ARBA" id="ARBA00004123"/>
    </source>
</evidence>
<evidence type="ECO:0000259" key="7">
    <source>
        <dbReference type="PROSITE" id="PS50090"/>
    </source>
</evidence>
<sequence length="1120" mass="125421">MKFAKEERRVMIEEGRRRKGYNEARRLGGGENDGEGDEGWRWGKKLRKASGLLEMASDGEEEFDADDGFEADMEALRRACLFTETSPYHAEGDFSARPATATSVPSSPEASVPSSPDADEGEDDIELVLDIQKRFALSAEVQVPLDVEALCSIFPTASDAGGDCEDDLEVLRAIQRRFASYNDDNAKEGLDKKLHKPVQVGVNNITSEEESCYNFILERTNDGEGFPTSVDGHNSALRITEAGSHLDARPQSCDLSEWNNGTTENESCLLPGSSNFPQSAQAFVDAIKKNRAFQKAIRSKLIHIEAKIEALKKLKGRVKIFRDFQAACRKRTGHALAQKKDARVQLISLSRQKVNPKSKERKCSALYYPPPENSVVTSYREALLKFPISVNRERWSKEERENLLKGVKQQFQETMFRRSIDLRSDMYESSGDLTDIDNNISSIKDLDITPEMMRLFLPKVNWDLLASMYIPKRTGPECQTRWLSWEDPLINQERWLDNNVEDKNLLNIVHQKGLSNWIDIAISLGTNRTPFQCLARYQRSLNATIIKSEWTEEEDNKLRAAVEAFGDSNWQAVAATLVERTGTQCSNRWIKTLNPARERAGKWTADEDKRLKVAVMLFGQKSWKKLAEYVPGRTHVQCRERWVNCLDPSLNLNEWTEQEDLKLAAAIEEHGYSWSKVATCVAPRTDSQCRRRWKVLYPHEVPLLREARNIQKAAFISNFVDRETERPSLKPNDFAQVPLLLTVSRSETCGKRKIVPKYNIAPRKMSSHSPRTMNCRDNTTINKGKTSKQKPKRKMCTGYGTHPPLTAGMSSNDNESGGPELGVFKRNRKTSKLPPRKKGKCRHHEDVPELSASDEIETTFGEGITFTKSTVGGTGVVDFGNGSDANQNSSSSSCGQKAIKLSKKGKKPSRKKCNDPSLGQGHDPLPTSSYISKGKFNVDGGGKDRGNASPHNGEGTLQELSGTNIENGPPGEKYDSSMSFDANTCMEYCDRLGEESHRHSLPLRHSVHDIPETRNVKHYEHHKQGKERSLKGKDVAPSSKVVAEVEEGALLEDSFIQRNHSAPVTVTKENSSSSASKSIGSGIQTMSPQTQGGIEDEMPLAHFFNKVKRRRLDHAIVRGG</sequence>
<feature type="compositionally biased region" description="Low complexity" evidence="6">
    <location>
        <begin position="889"/>
        <end position="899"/>
    </location>
</feature>
<keyword evidence="10" id="KW-1185">Reference proteome</keyword>
<dbReference type="GO" id="GO:0019185">
    <property type="term" value="C:snRNA-activating protein complex"/>
    <property type="evidence" value="ECO:0007669"/>
    <property type="project" value="TreeGrafter"/>
</dbReference>
<dbReference type="FunFam" id="1.10.10.60:FF:000016">
    <property type="entry name" value="Transcriptional activator Myb isoform A"/>
    <property type="match status" value="1"/>
</dbReference>
<keyword evidence="4" id="KW-0804">Transcription</keyword>
<feature type="region of interest" description="Disordered" evidence="6">
    <location>
        <begin position="1064"/>
        <end position="1090"/>
    </location>
</feature>
<evidence type="ECO:0000259" key="8">
    <source>
        <dbReference type="PROSITE" id="PS51294"/>
    </source>
</evidence>
<feature type="compositionally biased region" description="Basic residues" evidence="6">
    <location>
        <begin position="900"/>
        <end position="911"/>
    </location>
</feature>
<feature type="region of interest" description="Disordered" evidence="6">
    <location>
        <begin position="763"/>
        <end position="847"/>
    </location>
</feature>
<keyword evidence="3" id="KW-0238">DNA-binding</keyword>
<evidence type="ECO:0000256" key="2">
    <source>
        <dbReference type="ARBA" id="ARBA00023015"/>
    </source>
</evidence>
<reference evidence="9 10" key="1">
    <citation type="submission" date="2018-06" db="EMBL/GenBank/DDBJ databases">
        <title>The Genome of Cuscuta australis (Dodder) Provides Insight into the Evolution of Plant Parasitism.</title>
        <authorList>
            <person name="Liu H."/>
        </authorList>
    </citation>
    <scope>NUCLEOTIDE SEQUENCE [LARGE SCALE GENOMIC DNA]</scope>
    <source>
        <strain evidence="10">cv. Yunnan</strain>
        <tissue evidence="9">Vines</tissue>
    </source>
</reference>
<dbReference type="InterPro" id="IPR017930">
    <property type="entry name" value="Myb_dom"/>
</dbReference>
<feature type="domain" description="Myb-like" evidence="7">
    <location>
        <begin position="387"/>
        <end position="486"/>
    </location>
</feature>
<dbReference type="GO" id="GO:0042795">
    <property type="term" value="P:snRNA transcription by RNA polymerase II"/>
    <property type="evidence" value="ECO:0007669"/>
    <property type="project" value="TreeGrafter"/>
</dbReference>
<comment type="subcellular location">
    <subcellularLocation>
        <location evidence="1">Nucleus</location>
    </subcellularLocation>
</comment>
<dbReference type="Pfam" id="PF00249">
    <property type="entry name" value="Myb_DNA-binding"/>
    <property type="match status" value="4"/>
</dbReference>
<dbReference type="SMART" id="SM00717">
    <property type="entry name" value="SANT"/>
    <property type="match status" value="5"/>
</dbReference>
<evidence type="ECO:0000256" key="6">
    <source>
        <dbReference type="SAM" id="MobiDB-lite"/>
    </source>
</evidence>
<comment type="caution">
    <text evidence="9">The sequence shown here is derived from an EMBL/GenBank/DDBJ whole genome shotgun (WGS) entry which is preliminary data.</text>
</comment>
<feature type="domain" description="Myb-like" evidence="7">
    <location>
        <begin position="501"/>
        <end position="541"/>
    </location>
</feature>
<keyword evidence="5" id="KW-0539">Nucleus</keyword>
<feature type="region of interest" description="Disordered" evidence="6">
    <location>
        <begin position="91"/>
        <end position="121"/>
    </location>
</feature>
<dbReference type="GO" id="GO:0000978">
    <property type="term" value="F:RNA polymerase II cis-regulatory region sequence-specific DNA binding"/>
    <property type="evidence" value="ECO:0007669"/>
    <property type="project" value="TreeGrafter"/>
</dbReference>